<dbReference type="AlphaFoldDB" id="A0A062TXG0"/>
<protein>
    <recommendedName>
        <fullName evidence="1">ABC-type transport auxiliary lipoprotein component domain-containing protein</fullName>
    </recommendedName>
</protein>
<comment type="caution">
    <text evidence="2">The sequence shown here is derived from an EMBL/GenBank/DDBJ whole genome shotgun (WGS) entry which is preliminary data.</text>
</comment>
<keyword evidence="3" id="KW-1185">Reference proteome</keyword>
<dbReference type="Proteomes" id="UP000249123">
    <property type="component" value="Unassembled WGS sequence"/>
</dbReference>
<dbReference type="Pfam" id="PF03886">
    <property type="entry name" value="ABC_trans_aux"/>
    <property type="match status" value="1"/>
</dbReference>
<sequence>MLRPLTAGLCALGLTACVSVLPEPKVPDGLYRFGPMEAEYDLQASVIVREPDASRLVAGRAIAAVDETGAVRLVPGVEWTDSSTHLMQMAMLDLLKGPRGATAVSPDSGGLADYELFWTVTDFSLSGSTGHCRIRASLLDGSSRAVLEQTVVSTSAEATGKGNPARAQALSEAGRKCVRDVAAFVSEKAVPKDEETPELEL</sequence>
<dbReference type="RefSeq" id="WP_051594605.1">
    <property type="nucleotide sequence ID" value="NZ_AWFA01000003.1"/>
</dbReference>
<organism evidence="2 3">
    <name type="scientific">Hyphomonas pacifica</name>
    <dbReference type="NCBI Taxonomy" id="1280941"/>
    <lineage>
        <taxon>Bacteria</taxon>
        <taxon>Pseudomonadati</taxon>
        <taxon>Pseudomonadota</taxon>
        <taxon>Alphaproteobacteria</taxon>
        <taxon>Hyphomonadales</taxon>
        <taxon>Hyphomonadaceae</taxon>
        <taxon>Hyphomonas</taxon>
    </lineage>
</organism>
<evidence type="ECO:0000259" key="1">
    <source>
        <dbReference type="Pfam" id="PF03886"/>
    </source>
</evidence>
<evidence type="ECO:0000313" key="2">
    <source>
        <dbReference type="EMBL" id="RAN32346.1"/>
    </source>
</evidence>
<feature type="domain" description="ABC-type transport auxiliary lipoprotein component" evidence="1">
    <location>
        <begin position="42"/>
        <end position="182"/>
    </location>
</feature>
<dbReference type="STRING" id="1280941.HY2_07360"/>
<reference evidence="2 3" key="1">
    <citation type="submission" date="2013-04" db="EMBL/GenBank/DDBJ databases">
        <title>Hyphomonas sp. T24B3 Genome Sequencing.</title>
        <authorList>
            <person name="Lai Q."/>
            <person name="Shao Z."/>
        </authorList>
    </citation>
    <scope>NUCLEOTIDE SEQUENCE [LARGE SCALE GENOMIC DNA]</scope>
    <source>
        <strain evidence="2 3">T24B3</strain>
    </source>
</reference>
<dbReference type="EMBL" id="AWFB01000034">
    <property type="protein sequence ID" value="RAN32346.1"/>
    <property type="molecule type" value="Genomic_DNA"/>
</dbReference>
<dbReference type="OrthoDB" id="7618596at2"/>
<accession>A0A328JUX4</accession>
<dbReference type="eggNOG" id="COG3218">
    <property type="taxonomic scope" value="Bacteria"/>
</dbReference>
<proteinExistence type="predicted"/>
<dbReference type="Gene3D" id="3.40.50.10610">
    <property type="entry name" value="ABC-type transport auxiliary lipoprotein component"/>
    <property type="match status" value="1"/>
</dbReference>
<gene>
    <name evidence="2" type="ORF">HY3_03195</name>
</gene>
<dbReference type="PROSITE" id="PS51257">
    <property type="entry name" value="PROKAR_LIPOPROTEIN"/>
    <property type="match status" value="1"/>
</dbReference>
<dbReference type="SUPFAM" id="SSF159594">
    <property type="entry name" value="XCC0632-like"/>
    <property type="match status" value="1"/>
</dbReference>
<accession>A0A062TXG0</accession>
<name>A0A062TXG0_9PROT</name>
<dbReference type="InterPro" id="IPR005586">
    <property type="entry name" value="ABC_trans_aux"/>
</dbReference>
<evidence type="ECO:0000313" key="3">
    <source>
        <dbReference type="Proteomes" id="UP000249123"/>
    </source>
</evidence>